<dbReference type="InterPro" id="IPR021109">
    <property type="entry name" value="Peptidase_aspartic_dom_sf"/>
</dbReference>
<dbReference type="InterPro" id="IPR008503">
    <property type="entry name" value="Asp_endopeptidase"/>
</dbReference>
<feature type="domain" description="Retropepsin-like aspartic endopeptidase" evidence="1">
    <location>
        <begin position="5"/>
        <end position="138"/>
    </location>
</feature>
<evidence type="ECO:0000259" key="1">
    <source>
        <dbReference type="Pfam" id="PF05618"/>
    </source>
</evidence>
<keyword evidence="3" id="KW-1185">Reference proteome</keyword>
<gene>
    <name evidence="2" type="ORF">FDK22_10355</name>
</gene>
<dbReference type="PANTHER" id="PTHR38037">
    <property type="entry name" value="ZN_PROTEASE DOMAIN-CONTAINING PROTEIN"/>
    <property type="match status" value="1"/>
</dbReference>
<dbReference type="RefSeq" id="WP_138152890.1">
    <property type="nucleotide sequence ID" value="NZ_CBDDKQ010000004.1"/>
</dbReference>
<accession>A0A5R8Y0G9</accession>
<sequence>MNKIIVGKKEKISIISLELFDLDAKVDTGADSNALHCDNIKIDKENNLVTFCLLDEVHPSYHGKTMTYPIYKMKKVKSSNGQLQIRPSIKVEVEFFNKTYESVISLTNRQDMKFPMLIGRKFLDGKCLVDVSEEYLSEQTTKIKEESC</sequence>
<dbReference type="OrthoDB" id="9782977at2"/>
<dbReference type="Proteomes" id="UP000308901">
    <property type="component" value="Unassembled WGS sequence"/>
</dbReference>
<dbReference type="GO" id="GO:0006508">
    <property type="term" value="P:proteolysis"/>
    <property type="evidence" value="ECO:0007669"/>
    <property type="project" value="UniProtKB-KW"/>
</dbReference>
<dbReference type="SUPFAM" id="SSF50630">
    <property type="entry name" value="Acid proteases"/>
    <property type="match status" value="1"/>
</dbReference>
<keyword evidence="2" id="KW-0378">Hydrolase</keyword>
<proteinExistence type="predicted"/>
<dbReference type="AlphaFoldDB" id="A0A5R8Y0G9"/>
<comment type="caution">
    <text evidence="2">The sequence shown here is derived from an EMBL/GenBank/DDBJ whole genome shotgun (WGS) entry which is preliminary data.</text>
</comment>
<dbReference type="Gene3D" id="2.40.70.10">
    <property type="entry name" value="Acid Proteases"/>
    <property type="match status" value="1"/>
</dbReference>
<dbReference type="EMBL" id="VANU01000004">
    <property type="protein sequence ID" value="TLP37710.1"/>
    <property type="molecule type" value="Genomic_DNA"/>
</dbReference>
<dbReference type="GO" id="GO:0008233">
    <property type="term" value="F:peptidase activity"/>
    <property type="evidence" value="ECO:0007669"/>
    <property type="project" value="UniProtKB-KW"/>
</dbReference>
<reference evidence="2 3" key="1">
    <citation type="submission" date="2019-05" db="EMBL/GenBank/DDBJ databases">
        <title>Arcobacter sp. nov., isolated from sea sediment.</title>
        <authorList>
            <person name="Kim W."/>
        </authorList>
    </citation>
    <scope>NUCLEOTIDE SEQUENCE [LARGE SCALE GENOMIC DNA]</scope>
    <source>
        <strain evidence="2 3">CAU 1517</strain>
    </source>
</reference>
<evidence type="ECO:0000313" key="3">
    <source>
        <dbReference type="Proteomes" id="UP000308901"/>
    </source>
</evidence>
<dbReference type="PANTHER" id="PTHR38037:SF2">
    <property type="entry name" value="ATP-DEPENDENT ZINC PROTEASE DOMAIN-CONTAINING PROTEIN-RELATED"/>
    <property type="match status" value="1"/>
</dbReference>
<evidence type="ECO:0000313" key="2">
    <source>
        <dbReference type="EMBL" id="TLP37710.1"/>
    </source>
</evidence>
<name>A0A5R8Y0G9_9BACT</name>
<dbReference type="Pfam" id="PF05618">
    <property type="entry name" value="Zn_protease"/>
    <property type="match status" value="1"/>
</dbReference>
<organism evidence="2 3">
    <name type="scientific">Arcobacter arenosus</name>
    <dbReference type="NCBI Taxonomy" id="2576037"/>
    <lineage>
        <taxon>Bacteria</taxon>
        <taxon>Pseudomonadati</taxon>
        <taxon>Campylobacterota</taxon>
        <taxon>Epsilonproteobacteria</taxon>
        <taxon>Campylobacterales</taxon>
        <taxon>Arcobacteraceae</taxon>
        <taxon>Arcobacter</taxon>
    </lineage>
</organism>
<protein>
    <submittedName>
        <fullName evidence="2">Clan AA aspartic protease</fullName>
    </submittedName>
</protein>
<keyword evidence="2" id="KW-0645">Protease</keyword>